<name>A0A085M4T6_9BILA</name>
<evidence type="ECO:0000256" key="1">
    <source>
        <dbReference type="SAM" id="SignalP"/>
    </source>
</evidence>
<keyword evidence="1" id="KW-0732">Signal</keyword>
<evidence type="ECO:0000313" key="3">
    <source>
        <dbReference type="Proteomes" id="UP000030764"/>
    </source>
</evidence>
<protein>
    <recommendedName>
        <fullName evidence="4">Non-specific serine/threonine protein kinase</fullName>
    </recommendedName>
</protein>
<keyword evidence="3" id="KW-1185">Reference proteome</keyword>
<evidence type="ECO:0008006" key="4">
    <source>
        <dbReference type="Google" id="ProtNLM"/>
    </source>
</evidence>
<dbReference type="Proteomes" id="UP000030764">
    <property type="component" value="Unassembled WGS sequence"/>
</dbReference>
<accession>A0A085M4T6</accession>
<reference evidence="2 3" key="1">
    <citation type="journal article" date="2014" name="Nat. Genet.">
        <title>Genome and transcriptome of the porcine whipworm Trichuris suis.</title>
        <authorList>
            <person name="Jex A.R."/>
            <person name="Nejsum P."/>
            <person name="Schwarz E.M."/>
            <person name="Hu L."/>
            <person name="Young N.D."/>
            <person name="Hall R.S."/>
            <person name="Korhonen P.K."/>
            <person name="Liao S."/>
            <person name="Thamsborg S."/>
            <person name="Xia J."/>
            <person name="Xu P."/>
            <person name="Wang S."/>
            <person name="Scheerlinck J.P."/>
            <person name="Hofmann A."/>
            <person name="Sternberg P.W."/>
            <person name="Wang J."/>
            <person name="Gasser R.B."/>
        </authorList>
    </citation>
    <scope>NUCLEOTIDE SEQUENCE [LARGE SCALE GENOMIC DNA]</scope>
    <source>
        <strain evidence="2">DCEP-RM93M</strain>
    </source>
</reference>
<feature type="chain" id="PRO_5001795048" description="Non-specific serine/threonine protein kinase" evidence="1">
    <location>
        <begin position="23"/>
        <end position="2136"/>
    </location>
</feature>
<feature type="signal peptide" evidence="1">
    <location>
        <begin position="1"/>
        <end position="22"/>
    </location>
</feature>
<organism evidence="2 3">
    <name type="scientific">Trichuris suis</name>
    <name type="common">pig whipworm</name>
    <dbReference type="NCBI Taxonomy" id="68888"/>
    <lineage>
        <taxon>Eukaryota</taxon>
        <taxon>Metazoa</taxon>
        <taxon>Ecdysozoa</taxon>
        <taxon>Nematoda</taxon>
        <taxon>Enoplea</taxon>
        <taxon>Dorylaimia</taxon>
        <taxon>Trichinellida</taxon>
        <taxon>Trichuridae</taxon>
        <taxon>Trichuris</taxon>
    </lineage>
</organism>
<proteinExistence type="predicted"/>
<sequence length="2136" mass="241122">MFQHFFLSGLSFTPLWCDMSTAARNRSKPSVNPGPSELIATVLEHEIQVKRLLGQMKDVIEEQRKCGINNASVSKLFAHLRNLRNQSSADRKAKADIVSAKWHGDCNLFKMEKWRHEQEFKCCGRQLSVGECESTTALLDEQMLNSWCLSTCEKILTAFVRCRDSARKFASTDTTTKVVIDGVVNSIAQARTVFAAANMSDAMRVRHQNDEKLLRSIILNIICDLNAVKNEKLARCLNCMLKTAVGSFLQNSTLDDLLWFTCKILQRPSVGVDWIPSLLQKVILSHCDASLKEGLENYCRFMFAIVDVSSLLHVEPKDCPIEVGDSWVVVELKANQATRHGPIPEEALRPYFDLLDMDSLGALSAKINSCEELTPLEKWNLHTRLTQYLICVTEATLKKFVDRRCYDTSLYLCAVTSCWISWLHCFRKRLADDLKAAQDRCVAEETYIRLSGYKAIVSVEKYSLWQSFLSMPITLGEPIDEWRLLYVIFRNGKDEIADVMKLPLHKLKGLVRETVRNTECGVNSTLEVVHFYNIVCSILERLNDADAVLITILALLLRAYGSKDPIERRTLEKNMVSIVRSSSLCVEQFIPALDECMKRPNCDCTEMVDALSFEQLRLNNKTWPILKSWLRQSIESKQFAIAERIVGVMALQHCTLADDAFTAELVDVLLLLFRKYVPDSKLSDVPTAASKKSSTKRISLPRHWITPFEQFCWSVIACVKVTKRPKHRGQSVLRTVFPTKHSLFEAFVHFQSGNESEVSVEDFLKAVTELRLPAAVLPCAIYLLCKPLTDETAVLPSADKFREWMDCLLSAPSDNAIDFPYGELFSRRLCQAVAVYRDSKPRKRDDVIAFLLETVCPTGTTVWQQQSNGKLAVLDCCFRVVKARQRARIFNQLLLPDGAANWQEEKLKQFVSAFDDFKKTDAHGHYSLKYPDLAFTFAAFLHDHVMAMNSTVPNRSSWRLTVCKFWTYICSAICRHRSGLLLIALRRLYEVVTSDQSLTGRELSELAMEMVTFLESKNCEFLKNCREELHSHLIQWIKDGIAVLGHTDDLLCFPRSIALEGQLMSDEELRNDEDAVAQNGPTAPPAETTMTLRNYTYQMSLIETDIVASVSTPTTAKDEKLTEVHCKTLRDGKMLMDWSDTAIIEVLTECIQRMKENVSVFKEIEKSLTITCRGFAASVKVSNLYVTVKRSVRASFLSNAKTCLPHLIAFALQKKLTYNTSSTVCPLCQSEAPAELTVEDHELDKVKGALLNEAWHSLVGSLDGHFEEFVDDFCDNFALFTCVLQEYSNRNEAPLGEPSRYDQAERSKLMDLMIASSACDDAAMPPEMCGGAAKSLRQTVLKAVLRRCDYEVNDILRTVFADSNTFGLIIQDLPVDLLTIDQFFVAYESFLRALTLPEGEYVNCRTVMDVLNLAQLEPKLTSSTVMSFLKLILSTYRDSKPLAHPNPEMCAVFNSHIHFLLVCHEMAHFESGLTLLLNADLSHLFNPFKVCNCLDCLNDCTPSSDGIAIALTLYCTCLRRKVDLWKVAMEKEGACPTAQQLDATVDEAYSFAAVRMMTRRDVGPQQWCSLLEQYYLIVRCLSNFFVETKCGIIENCLLSLVIAGLGCFNSAYLDERAKKVMDDYATEIKWNTVVPTIQIIDCFISFIASAKRKQKVFFIRVLVQLRWAEFVHSSLETLDSSLPTIARALELFFSCIFCNDAQPHSSSLVDLLDLFKLIPKATIVGESRQQLLLHFSTRATCWHLCPGESVPQNAAFRLLKRLMCFDGVGDEHSCAEVCTDSQRALLDVILEILKRRVNDSPAKKLVDAQWTPLLEEICACISLAANRFVQINRAKVLFNSAVSYLLDEDGNKAFIIDATMQWMKTSAANAYLIYLLHSLSQKLSAKSDVCLTLTEQCLKAYFADSISASWNDVIANFPSAKEIANELFAKCRQKCFYWVLYCHLLGRLYCDDGEMDIADLGLQSASICNELMDKHADELVCVMYLLLLTNTLSTMAQKSCTLTIVVLKQLWASLSALRRQYQPKGLIATVSLWKKPTRPIRFLLLCGIAEVFVVTLLRSDSALRDVYVEENGADAISMQTLKEMSIFEAYTNTIELASEIVTSFQDADGMINLHAFVSKVALTLYSERCVADRCIV</sequence>
<gene>
    <name evidence="2" type="ORF">M513_06945</name>
</gene>
<evidence type="ECO:0000313" key="2">
    <source>
        <dbReference type="EMBL" id="KFD52232.1"/>
    </source>
</evidence>
<dbReference type="EMBL" id="KL363230">
    <property type="protein sequence ID" value="KFD52232.1"/>
    <property type="molecule type" value="Genomic_DNA"/>
</dbReference>